<evidence type="ECO:0000313" key="6">
    <source>
        <dbReference type="Proteomes" id="UP001189429"/>
    </source>
</evidence>
<accession>A0ABN9V9B7</accession>
<keyword evidence="2 3" id="KW-0143">Chaperone</keyword>
<proteinExistence type="inferred from homology"/>
<name>A0ABN9V9B7_9DINO</name>
<sequence>MGKERRSRLERGFHPRIGRTGGPWGAGLYRTVGFSTHGSARVRASSDSWAYRRFPEENEPSSLTRPPSLTPCPPLIPHSLLAPGRVEQVHPVLGSPGWVSDPIRTSFRTHVRDREALCAADGPPPGPEVEGVPPCVEEGGILLPDSAAKPPNWGKVLAVGPGRLSKEGDLLPMNVKVGDTVVVPEYGGITLKLDDEEYHVFRDEDIMGVIQE</sequence>
<gene>
    <name evidence="5" type="ORF">PCOR1329_LOCUS55780</name>
</gene>
<comment type="caution">
    <text evidence="5">The sequence shown here is derived from an EMBL/GenBank/DDBJ whole genome shotgun (WGS) entry which is preliminary data.</text>
</comment>
<dbReference type="InterPro" id="IPR011032">
    <property type="entry name" value="GroES-like_sf"/>
</dbReference>
<dbReference type="EMBL" id="CAUYUJ010016848">
    <property type="protein sequence ID" value="CAK0869425.1"/>
    <property type="molecule type" value="Genomic_DNA"/>
</dbReference>
<dbReference type="Proteomes" id="UP001189429">
    <property type="component" value="Unassembled WGS sequence"/>
</dbReference>
<dbReference type="PANTHER" id="PTHR10772:SF0">
    <property type="entry name" value="10 KDA HEAT SHOCK PROTEIN, MITOCHONDRIAL"/>
    <property type="match status" value="1"/>
</dbReference>
<dbReference type="PRINTS" id="PR00297">
    <property type="entry name" value="CHAPERONIN10"/>
</dbReference>
<dbReference type="InterPro" id="IPR037124">
    <property type="entry name" value="Chaperonin_GroES_sf"/>
</dbReference>
<evidence type="ECO:0000313" key="5">
    <source>
        <dbReference type="EMBL" id="CAK0869425.1"/>
    </source>
</evidence>
<protein>
    <submittedName>
        <fullName evidence="5">Uncharacterized protein</fullName>
    </submittedName>
</protein>
<reference evidence="5" key="1">
    <citation type="submission" date="2023-10" db="EMBL/GenBank/DDBJ databases">
        <authorList>
            <person name="Chen Y."/>
            <person name="Shah S."/>
            <person name="Dougan E. K."/>
            <person name="Thang M."/>
            <person name="Chan C."/>
        </authorList>
    </citation>
    <scope>NUCLEOTIDE SEQUENCE [LARGE SCALE GENOMIC DNA]</scope>
</reference>
<dbReference type="CDD" id="cd00320">
    <property type="entry name" value="cpn10"/>
    <property type="match status" value="1"/>
</dbReference>
<feature type="region of interest" description="Disordered" evidence="4">
    <location>
        <begin position="1"/>
        <end position="20"/>
    </location>
</feature>
<dbReference type="Gene3D" id="2.30.33.40">
    <property type="entry name" value="GroES chaperonin"/>
    <property type="match status" value="1"/>
</dbReference>
<evidence type="ECO:0000256" key="1">
    <source>
        <dbReference type="ARBA" id="ARBA00006975"/>
    </source>
</evidence>
<dbReference type="PANTHER" id="PTHR10772">
    <property type="entry name" value="10 KDA HEAT SHOCK PROTEIN"/>
    <property type="match status" value="1"/>
</dbReference>
<comment type="similarity">
    <text evidence="1 3">Belongs to the GroES chaperonin family.</text>
</comment>
<dbReference type="SUPFAM" id="SSF50129">
    <property type="entry name" value="GroES-like"/>
    <property type="match status" value="1"/>
</dbReference>
<evidence type="ECO:0000256" key="2">
    <source>
        <dbReference type="ARBA" id="ARBA00023186"/>
    </source>
</evidence>
<organism evidence="5 6">
    <name type="scientific">Prorocentrum cordatum</name>
    <dbReference type="NCBI Taxonomy" id="2364126"/>
    <lineage>
        <taxon>Eukaryota</taxon>
        <taxon>Sar</taxon>
        <taxon>Alveolata</taxon>
        <taxon>Dinophyceae</taxon>
        <taxon>Prorocentrales</taxon>
        <taxon>Prorocentraceae</taxon>
        <taxon>Prorocentrum</taxon>
    </lineage>
</organism>
<evidence type="ECO:0000256" key="3">
    <source>
        <dbReference type="RuleBase" id="RU003479"/>
    </source>
</evidence>
<keyword evidence="6" id="KW-1185">Reference proteome</keyword>
<dbReference type="SMART" id="SM00883">
    <property type="entry name" value="Cpn10"/>
    <property type="match status" value="1"/>
</dbReference>
<evidence type="ECO:0000256" key="4">
    <source>
        <dbReference type="SAM" id="MobiDB-lite"/>
    </source>
</evidence>
<feature type="compositionally biased region" description="Basic and acidic residues" evidence="4">
    <location>
        <begin position="1"/>
        <end position="13"/>
    </location>
</feature>
<dbReference type="InterPro" id="IPR020818">
    <property type="entry name" value="Chaperonin_GroES"/>
</dbReference>
<dbReference type="Pfam" id="PF00166">
    <property type="entry name" value="Cpn10"/>
    <property type="match status" value="1"/>
</dbReference>